<evidence type="ECO:0000259" key="2">
    <source>
        <dbReference type="PROSITE" id="PS50076"/>
    </source>
</evidence>
<dbReference type="EMBL" id="KV020152">
    <property type="protein sequence ID" value="KZV14939.1"/>
    <property type="molecule type" value="Genomic_DNA"/>
</dbReference>
<dbReference type="PANTHER" id="PTHR45089">
    <property type="entry name" value="DNAJ HEAT SHOCK AMINO-TERMINAL DOMAIN PROTEIN-RELATED"/>
    <property type="match status" value="1"/>
</dbReference>
<dbReference type="PANTHER" id="PTHR45089:SF24">
    <property type="entry name" value="DNAJ HEAT SHOCK N-TERMINAL DOMAIN-CONTAINING PROTEIN"/>
    <property type="match status" value="1"/>
</dbReference>
<organism evidence="3 4">
    <name type="scientific">Dorcoceras hygrometricum</name>
    <dbReference type="NCBI Taxonomy" id="472368"/>
    <lineage>
        <taxon>Eukaryota</taxon>
        <taxon>Viridiplantae</taxon>
        <taxon>Streptophyta</taxon>
        <taxon>Embryophyta</taxon>
        <taxon>Tracheophyta</taxon>
        <taxon>Spermatophyta</taxon>
        <taxon>Magnoliopsida</taxon>
        <taxon>eudicotyledons</taxon>
        <taxon>Gunneridae</taxon>
        <taxon>Pentapetalae</taxon>
        <taxon>asterids</taxon>
        <taxon>lamiids</taxon>
        <taxon>Lamiales</taxon>
        <taxon>Gesneriaceae</taxon>
        <taxon>Didymocarpoideae</taxon>
        <taxon>Trichosporeae</taxon>
        <taxon>Loxocarpinae</taxon>
        <taxon>Dorcoceras</taxon>
    </lineage>
</organism>
<sequence length="772" mass="86878">MDCNKGEAIRAKDIALKKMESGDFWGALRFAAKAQKLYSGVEDIEQMILVCEVHCSAEKTGHGNERDWFKILKCGRTADDDLIKKRYRGMALTLHPDKNKFPGAAGAFHLIREAKTVLLSQGTRRSHGSKLNSMSYEDVELEEWKSWISKEFPDGSWTHAGSSGCGLNEVKRSSPFEEMTNASKKRMGSSNGRVVGDNKDGNGVDDGGAKVVPKVKRSKKGGSCVASAIKFDTRGKGCDNNACNFKQESNEVKITTSFDEVRVLNERKNKGKVKENFGGSGSKGGNPAKCDFAANSGSGIAPEQNILEYSSPEFSDFEKERMKNCFKNGQVWASYDTLDAMPRFYALVNKIISEDFEIQITWLEPYSDNQEEQQWLYQGLPVSCGKFLLGETETIQDHAVFSHPVNFRTGIDGRNRSFYEIYPVSGETWAVFKNWDINWNGGSKGRVNLEFQLVEILSDYEIDSGIKVACLSKIKGFTSLFKRVHWKQANINSIPVKDIFRFSHKVPSIQMTGNEGPDVPKRCFELDPASLPLNNTGIPGFSSEPGAIKVLDSEFHDFSADKSPKNIKSGQIWAVYSDEDSLPKYYGLVKKVNTAPKLTLHVIWLIPSQQPDGSIGFLDKNMPISCGKFKHNKYKKGHNIDAAAISHQVKTETRNNEYYIFPRKGEVWALYRSWNSEMSRSELPKCKYDILEISEVNQNWVEAVVLEAVEGYKLVYRPQNEGQEMTRRQIEWHDVIKFSHRIPAFRLTGERGGALRGFWELDPAALPAYLFS</sequence>
<dbReference type="PROSITE" id="PS50076">
    <property type="entry name" value="DNAJ_2"/>
    <property type="match status" value="1"/>
</dbReference>
<dbReference type="CDD" id="cd06257">
    <property type="entry name" value="DnaJ"/>
    <property type="match status" value="1"/>
</dbReference>
<dbReference type="SMART" id="SM00271">
    <property type="entry name" value="DnaJ"/>
    <property type="match status" value="1"/>
</dbReference>
<protein>
    <recommendedName>
        <fullName evidence="2">J domain-containing protein</fullName>
    </recommendedName>
</protein>
<dbReference type="Pfam" id="PF00226">
    <property type="entry name" value="DnaJ"/>
    <property type="match status" value="1"/>
</dbReference>
<dbReference type="AlphaFoldDB" id="A0A2Z7A0J6"/>
<dbReference type="InterPro" id="IPR036869">
    <property type="entry name" value="J_dom_sf"/>
</dbReference>
<name>A0A2Z7A0J6_9LAMI</name>
<feature type="domain" description="J" evidence="2">
    <location>
        <begin position="67"/>
        <end position="132"/>
    </location>
</feature>
<feature type="region of interest" description="Disordered" evidence="1">
    <location>
        <begin position="181"/>
        <end position="210"/>
    </location>
</feature>
<dbReference type="InterPro" id="IPR001623">
    <property type="entry name" value="DnaJ_domain"/>
</dbReference>
<evidence type="ECO:0000313" key="3">
    <source>
        <dbReference type="EMBL" id="KZV14939.1"/>
    </source>
</evidence>
<accession>A0A2Z7A0J6</accession>
<dbReference type="Proteomes" id="UP000250235">
    <property type="component" value="Unassembled WGS sequence"/>
</dbReference>
<keyword evidence="4" id="KW-1185">Reference proteome</keyword>
<dbReference type="Pfam" id="PF11926">
    <property type="entry name" value="DUF3444"/>
    <property type="match status" value="2"/>
</dbReference>
<evidence type="ECO:0000256" key="1">
    <source>
        <dbReference type="SAM" id="MobiDB-lite"/>
    </source>
</evidence>
<reference evidence="3 4" key="1">
    <citation type="journal article" date="2015" name="Proc. Natl. Acad. Sci. U.S.A.">
        <title>The resurrection genome of Boea hygrometrica: A blueprint for survival of dehydration.</title>
        <authorList>
            <person name="Xiao L."/>
            <person name="Yang G."/>
            <person name="Zhang L."/>
            <person name="Yang X."/>
            <person name="Zhao S."/>
            <person name="Ji Z."/>
            <person name="Zhou Q."/>
            <person name="Hu M."/>
            <person name="Wang Y."/>
            <person name="Chen M."/>
            <person name="Xu Y."/>
            <person name="Jin H."/>
            <person name="Xiao X."/>
            <person name="Hu G."/>
            <person name="Bao F."/>
            <person name="Hu Y."/>
            <person name="Wan P."/>
            <person name="Li L."/>
            <person name="Deng X."/>
            <person name="Kuang T."/>
            <person name="Xiang C."/>
            <person name="Zhu J.K."/>
            <person name="Oliver M.J."/>
            <person name="He Y."/>
        </authorList>
    </citation>
    <scope>NUCLEOTIDE SEQUENCE [LARGE SCALE GENOMIC DNA]</scope>
    <source>
        <strain evidence="4">cv. XS01</strain>
    </source>
</reference>
<gene>
    <name evidence="3" type="ORF">F511_36226</name>
</gene>
<dbReference type="InterPro" id="IPR024593">
    <property type="entry name" value="DUF3444"/>
</dbReference>
<proteinExistence type="predicted"/>
<dbReference type="SUPFAM" id="SSF46565">
    <property type="entry name" value="Chaperone J-domain"/>
    <property type="match status" value="1"/>
</dbReference>
<evidence type="ECO:0000313" key="4">
    <source>
        <dbReference type="Proteomes" id="UP000250235"/>
    </source>
</evidence>
<dbReference type="Gene3D" id="1.10.287.110">
    <property type="entry name" value="DnaJ domain"/>
    <property type="match status" value="1"/>
</dbReference>
<dbReference type="OrthoDB" id="10250354at2759"/>